<evidence type="ECO:0008006" key="3">
    <source>
        <dbReference type="Google" id="ProtNLM"/>
    </source>
</evidence>
<proteinExistence type="predicted"/>
<dbReference type="OrthoDB" id="5810444at2759"/>
<name>A0A8S9ZZ63_9BILA</name>
<dbReference type="Proteomes" id="UP000605970">
    <property type="component" value="Unassembled WGS sequence"/>
</dbReference>
<protein>
    <recommendedName>
        <fullName evidence="3">Chondroitin proteoglycan 4 domain-containing protein</fullName>
    </recommendedName>
</protein>
<accession>A0A8S9ZZ63</accession>
<comment type="caution">
    <text evidence="1">The sequence shown here is derived from an EMBL/GenBank/DDBJ whole genome shotgun (WGS) entry which is preliminary data.</text>
</comment>
<evidence type="ECO:0000313" key="2">
    <source>
        <dbReference type="Proteomes" id="UP000605970"/>
    </source>
</evidence>
<keyword evidence="2" id="KW-1185">Reference proteome</keyword>
<dbReference type="EMBL" id="JABEBT010000014">
    <property type="protein sequence ID" value="KAF7638183.1"/>
    <property type="molecule type" value="Genomic_DNA"/>
</dbReference>
<sequence length="217" mass="25408">MNVSDFYDFPFHPKVLDYVSFLAYCRLADRQTQCFIEKCNDQNADKIFSPSNFLCTFKRQHFLRARSCLEESEPIGFLRCDRSCQFNEEKQQQKNDIELGKVFVETELELYEKELDTLCTFQNCFSKCHKKIIEQICSPNQANIAIELIQTYIKWHSADLFDWHLLTGNEKLLPQSCALLIQLEKNEQKSLENNNNIKLKEIDDTIDPIVMAIMAAV</sequence>
<reference evidence="1" key="1">
    <citation type="journal article" date="2020" name="Ecol. Evol.">
        <title>Genome structure and content of the rice root-knot nematode (Meloidogyne graminicola).</title>
        <authorList>
            <person name="Phan N.T."/>
            <person name="Danchin E.G.J."/>
            <person name="Klopp C."/>
            <person name="Perfus-Barbeoch L."/>
            <person name="Kozlowski D.K."/>
            <person name="Koutsovoulos G.D."/>
            <person name="Lopez-Roques C."/>
            <person name="Bouchez O."/>
            <person name="Zahm M."/>
            <person name="Besnard G."/>
            <person name="Bellafiore S."/>
        </authorList>
    </citation>
    <scope>NUCLEOTIDE SEQUENCE</scope>
    <source>
        <strain evidence="1">VN-18</strain>
    </source>
</reference>
<dbReference type="PANTHER" id="PTHR36944">
    <property type="entry name" value="PROTEIN CBG02791-RELATED"/>
    <property type="match status" value="1"/>
</dbReference>
<evidence type="ECO:0000313" key="1">
    <source>
        <dbReference type="EMBL" id="KAF7638183.1"/>
    </source>
</evidence>
<dbReference type="AlphaFoldDB" id="A0A8S9ZZ63"/>
<gene>
    <name evidence="1" type="ORF">Mgra_00002410</name>
</gene>
<dbReference type="PANTHER" id="PTHR36944:SF2">
    <property type="entry name" value="CPG4 DOMAIN-CONTAINING PROTEIN"/>
    <property type="match status" value="1"/>
</dbReference>
<organism evidence="1 2">
    <name type="scientific">Meloidogyne graminicola</name>
    <dbReference type="NCBI Taxonomy" id="189291"/>
    <lineage>
        <taxon>Eukaryota</taxon>
        <taxon>Metazoa</taxon>
        <taxon>Ecdysozoa</taxon>
        <taxon>Nematoda</taxon>
        <taxon>Chromadorea</taxon>
        <taxon>Rhabditida</taxon>
        <taxon>Tylenchina</taxon>
        <taxon>Tylenchomorpha</taxon>
        <taxon>Tylenchoidea</taxon>
        <taxon>Meloidogynidae</taxon>
        <taxon>Meloidogyninae</taxon>
        <taxon>Meloidogyne</taxon>
    </lineage>
</organism>